<dbReference type="PRINTS" id="PR00418">
    <property type="entry name" value="TPI2FAMILY"/>
</dbReference>
<gene>
    <name evidence="10 12" type="primary">gyrB</name>
    <name evidence="12" type="ORF">DXZ20_32210</name>
</gene>
<protein>
    <recommendedName>
        <fullName evidence="10">DNA gyrase subunit B</fullName>
        <ecNumber evidence="10">5.6.2.2</ecNumber>
    </recommendedName>
</protein>
<sequence length="645" mass="71617">MTTDYGADQIQVLEGLEPVRKRPGMYIGSTGPRGLHHLVYEVVDNSVDEALAGYCKTITIDLNADGSVTVTDDGRGIPTDVHARTGKSALETVMTVLHAGGKFGGGGYKVSGGLHGVGVSVVNALSEWVEVTVWRNQKEHLQRYERGEAQGELSVKSGAGSQTGTSVSFKPDQLIFTETVEFDYSTLAGRLRELAYLNAGVDITFTDHRLELLKADEPKVNRYFYEGGIREYVEYINKEKQPIHPDIIYVTGEKNGVQVEAALQWSVDAYSDNLMGFANNIRTVDGGTHLEGLKAVLTRTMNNFARKRNKRKDNESNLAGENIREGLTAVISVKVPEPEFEGQTKTKLGNTEVRGIVDSLIGETLSEYLDFNPNVVDSILEKAIQSFNAAEAARRARDLVRRKSVLESSTLPGKLADCSSRDPAESEIFIVEGDSAGGSAKQGRDRRFQAILPLRGKILNIEKTDDSKIYKNNEVQSLITALGLGIKGEEFDASQLRYHRICLMTDADVDGAHIRTLLLTFFYRYQRALIDQGFVYIACPPLYKLERGRSHTYCYSEQELQRGISALPANAKYNVQRFKGLGEMMPTQLWDTTMNPESRTLKKVEIEDAAEAERIFTVLMGDRVAPRREFIETYGPKLNMADLDI</sequence>
<dbReference type="NCBIfam" id="TIGR01059">
    <property type="entry name" value="gyrB"/>
    <property type="match status" value="1"/>
</dbReference>
<evidence type="ECO:0000256" key="1">
    <source>
        <dbReference type="ARBA" id="ARBA00000185"/>
    </source>
</evidence>
<dbReference type="GO" id="GO:0003677">
    <property type="term" value="F:DNA binding"/>
    <property type="evidence" value="ECO:0007669"/>
    <property type="project" value="UniProtKB-KW"/>
</dbReference>
<dbReference type="InterPro" id="IPR018522">
    <property type="entry name" value="TopoIIA_CS"/>
</dbReference>
<dbReference type="Pfam" id="PF02518">
    <property type="entry name" value="HATPase_c"/>
    <property type="match status" value="1"/>
</dbReference>
<dbReference type="HAMAP" id="MF_01898">
    <property type="entry name" value="GyrB"/>
    <property type="match status" value="1"/>
</dbReference>
<dbReference type="InterPro" id="IPR036890">
    <property type="entry name" value="HATPase_C_sf"/>
</dbReference>
<comment type="function">
    <text evidence="10">A type II topoisomerase that negatively supercoils closed circular double-stranded (ds) DNA in an ATP-dependent manner to modulate DNA topology and maintain chromosomes in an underwound state. Negative supercoiling favors strand separation, and DNA replication, transcription, recombination and repair, all of which involve strand separation. Also able to catalyze the interconversion of other topological isomers of dsDNA rings, including catenanes and knotted rings. Type II topoisomerases break and join 2 DNA strands simultaneously in an ATP-dependent manner.</text>
</comment>
<dbReference type="InterPro" id="IPR013760">
    <property type="entry name" value="Topo_IIA-like_dom_sf"/>
</dbReference>
<comment type="catalytic activity">
    <reaction evidence="1 10">
        <text>ATP-dependent breakage, passage and rejoining of double-stranded DNA.</text>
        <dbReference type="EC" id="5.6.2.2"/>
    </reaction>
</comment>
<dbReference type="CDD" id="cd00822">
    <property type="entry name" value="TopoII_Trans_DNA_gyrase"/>
    <property type="match status" value="1"/>
</dbReference>
<dbReference type="InterPro" id="IPR011557">
    <property type="entry name" value="GyrB"/>
</dbReference>
<keyword evidence="8" id="KW-0238">DNA-binding</keyword>
<comment type="similarity">
    <text evidence="2 10">Belongs to the type II topoisomerase GyrB family.</text>
</comment>
<dbReference type="FunFam" id="3.30.565.10:FF:000002">
    <property type="entry name" value="DNA gyrase subunit B"/>
    <property type="match status" value="1"/>
</dbReference>
<dbReference type="SMART" id="SM00387">
    <property type="entry name" value="HATPase_c"/>
    <property type="match status" value="1"/>
</dbReference>
<evidence type="ECO:0000256" key="4">
    <source>
        <dbReference type="ARBA" id="ARBA00022741"/>
    </source>
</evidence>
<dbReference type="Gene3D" id="3.30.230.10">
    <property type="match status" value="1"/>
</dbReference>
<feature type="binding site" evidence="10">
    <location>
        <position position="508"/>
    </location>
    <ligand>
        <name>Mg(2+)</name>
        <dbReference type="ChEBI" id="CHEBI:18420"/>
        <label>2</label>
    </ligand>
</feature>
<proteinExistence type="inferred from homology"/>
<dbReference type="GO" id="GO:0005524">
    <property type="term" value="F:ATP binding"/>
    <property type="evidence" value="ECO:0007669"/>
    <property type="project" value="UniProtKB-UniRule"/>
</dbReference>
<evidence type="ECO:0000256" key="7">
    <source>
        <dbReference type="ARBA" id="ARBA00023029"/>
    </source>
</evidence>
<dbReference type="GO" id="GO:0005737">
    <property type="term" value="C:cytoplasm"/>
    <property type="evidence" value="ECO:0007669"/>
    <property type="project" value="UniProtKB-SubCell"/>
</dbReference>
<feature type="binding site" evidence="10">
    <location>
        <position position="506"/>
    </location>
    <ligand>
        <name>Mg(2+)</name>
        <dbReference type="ChEBI" id="CHEBI:18420"/>
        <label>1</label>
        <note>catalytic</note>
    </ligand>
</feature>
<dbReference type="GO" id="GO:0034335">
    <property type="term" value="F:DNA negative supercoiling activity"/>
    <property type="evidence" value="ECO:0007669"/>
    <property type="project" value="UniProtKB-ARBA"/>
</dbReference>
<comment type="caution">
    <text evidence="12">The sequence shown here is derived from an EMBL/GenBank/DDBJ whole genome shotgun (WGS) entry which is preliminary data.</text>
</comment>
<dbReference type="GO" id="GO:0006261">
    <property type="term" value="P:DNA-templated DNA replication"/>
    <property type="evidence" value="ECO:0007669"/>
    <property type="project" value="UniProtKB-UniRule"/>
</dbReference>
<accession>A0A6M0RVL8</accession>
<dbReference type="InterPro" id="IPR020568">
    <property type="entry name" value="Ribosomal_Su5_D2-typ_SF"/>
</dbReference>
<dbReference type="InterPro" id="IPR034160">
    <property type="entry name" value="TOPRIM_GyrB"/>
</dbReference>
<dbReference type="PANTHER" id="PTHR45866">
    <property type="entry name" value="DNA GYRASE/TOPOISOMERASE SUBUNIT B"/>
    <property type="match status" value="1"/>
</dbReference>
<dbReference type="Gene3D" id="3.40.50.670">
    <property type="match status" value="1"/>
</dbReference>
<keyword evidence="3 10" id="KW-0479">Metal-binding</keyword>
<dbReference type="Pfam" id="PF00204">
    <property type="entry name" value="DNA_gyraseB"/>
    <property type="match status" value="1"/>
</dbReference>
<dbReference type="PANTHER" id="PTHR45866:SF1">
    <property type="entry name" value="DNA GYRASE SUBUNIT B, MITOCHONDRIAL"/>
    <property type="match status" value="1"/>
</dbReference>
<keyword evidence="4 10" id="KW-0547">Nucleotide-binding</keyword>
<comment type="subcellular location">
    <subcellularLocation>
        <location evidence="10">Cytoplasm</location>
    </subcellularLocation>
</comment>
<dbReference type="InterPro" id="IPR001241">
    <property type="entry name" value="Topo_IIA"/>
</dbReference>
<name>A0A6M0RVL8_9CYAN</name>
<dbReference type="InterPro" id="IPR013506">
    <property type="entry name" value="Topo_IIA_bsu_dom2"/>
</dbReference>
<dbReference type="Gene3D" id="3.30.565.10">
    <property type="entry name" value="Histidine kinase-like ATPase, C-terminal domain"/>
    <property type="match status" value="1"/>
</dbReference>
<dbReference type="SUPFAM" id="SSF56719">
    <property type="entry name" value="Type II DNA topoisomerase"/>
    <property type="match status" value="1"/>
</dbReference>
<evidence type="ECO:0000256" key="5">
    <source>
        <dbReference type="ARBA" id="ARBA00022840"/>
    </source>
</evidence>
<dbReference type="EC" id="5.6.2.2" evidence="10"/>
<dbReference type="InterPro" id="IPR013759">
    <property type="entry name" value="Topo_IIA_B_C"/>
</dbReference>
<keyword evidence="13" id="KW-1185">Reference proteome</keyword>
<evidence type="ECO:0000256" key="3">
    <source>
        <dbReference type="ARBA" id="ARBA00022723"/>
    </source>
</evidence>
<dbReference type="SUPFAM" id="SSF55874">
    <property type="entry name" value="ATPase domain of HSP90 chaperone/DNA topoisomerase II/histidine kinase"/>
    <property type="match status" value="1"/>
</dbReference>
<dbReference type="Proteomes" id="UP000481033">
    <property type="component" value="Unassembled WGS sequence"/>
</dbReference>
<feature type="domain" description="Toprim" evidence="11">
    <location>
        <begin position="426"/>
        <end position="541"/>
    </location>
</feature>
<feature type="site" description="Interaction with DNA" evidence="10">
    <location>
        <position position="460"/>
    </location>
</feature>
<reference evidence="12 13" key="1">
    <citation type="journal article" date="2020" name="Microb. Ecol.">
        <title>Ecogenomics of the Marine Benthic Filamentous Cyanobacterium Adonisia.</title>
        <authorList>
            <person name="Walter J.M."/>
            <person name="Coutinho F.H."/>
            <person name="Leomil L."/>
            <person name="Hargreaves P.I."/>
            <person name="Campeao M.E."/>
            <person name="Vieira V.V."/>
            <person name="Silva B.S."/>
            <person name="Fistarol G.O."/>
            <person name="Salomon P.S."/>
            <person name="Sawabe T."/>
            <person name="Mino S."/>
            <person name="Hosokawa M."/>
            <person name="Miyashita H."/>
            <person name="Maruyama F."/>
            <person name="van Verk M.C."/>
            <person name="Dutilh B.E."/>
            <person name="Thompson C.C."/>
            <person name="Thompson F.L."/>
        </authorList>
    </citation>
    <scope>NUCLEOTIDE SEQUENCE [LARGE SCALE GENOMIC DNA]</scope>
    <source>
        <strain evidence="12 13">CCMR0081</strain>
    </source>
</reference>
<dbReference type="EMBL" id="QXHD01000004">
    <property type="protein sequence ID" value="NEZ60229.1"/>
    <property type="molecule type" value="Genomic_DNA"/>
</dbReference>
<evidence type="ECO:0000256" key="6">
    <source>
        <dbReference type="ARBA" id="ARBA00022842"/>
    </source>
</evidence>
<dbReference type="RefSeq" id="WP_163671035.1">
    <property type="nucleotide sequence ID" value="NZ_QXHD01000004.1"/>
</dbReference>
<keyword evidence="5 10" id="KW-0067">ATP-binding</keyword>
<dbReference type="PRINTS" id="PR01159">
    <property type="entry name" value="DNAGYRASEB"/>
</dbReference>
<keyword evidence="6 10" id="KW-0460">Magnesium</keyword>
<dbReference type="NCBIfam" id="NF011501">
    <property type="entry name" value="PRK14939.1"/>
    <property type="match status" value="1"/>
</dbReference>
<dbReference type="Pfam" id="PF00986">
    <property type="entry name" value="DNA_gyraseB_C"/>
    <property type="match status" value="1"/>
</dbReference>
<keyword evidence="9 10" id="KW-0413">Isomerase</keyword>
<evidence type="ECO:0000256" key="9">
    <source>
        <dbReference type="ARBA" id="ARBA00023235"/>
    </source>
</evidence>
<feature type="binding site" evidence="10">
    <location>
        <position position="506"/>
    </location>
    <ligand>
        <name>Mg(2+)</name>
        <dbReference type="ChEBI" id="CHEBI:18420"/>
        <label>2</label>
    </ligand>
</feature>
<keyword evidence="7 10" id="KW-0799">Topoisomerase</keyword>
<dbReference type="GO" id="GO:0046872">
    <property type="term" value="F:metal ion binding"/>
    <property type="evidence" value="ECO:0007669"/>
    <property type="project" value="UniProtKB-KW"/>
</dbReference>
<dbReference type="InterPro" id="IPR014721">
    <property type="entry name" value="Ribsml_uS5_D2-typ_fold_subgr"/>
</dbReference>
<dbReference type="SUPFAM" id="SSF54211">
    <property type="entry name" value="Ribosomal protein S5 domain 2-like"/>
    <property type="match status" value="1"/>
</dbReference>
<dbReference type="InterPro" id="IPR003594">
    <property type="entry name" value="HATPase_dom"/>
</dbReference>
<dbReference type="InterPro" id="IPR000565">
    <property type="entry name" value="Topo_IIA_B"/>
</dbReference>
<feature type="site" description="Interaction with DNA" evidence="10">
    <location>
        <position position="457"/>
    </location>
</feature>
<dbReference type="GO" id="GO:0005694">
    <property type="term" value="C:chromosome"/>
    <property type="evidence" value="ECO:0007669"/>
    <property type="project" value="InterPro"/>
</dbReference>
<dbReference type="PROSITE" id="PS50880">
    <property type="entry name" value="TOPRIM"/>
    <property type="match status" value="1"/>
</dbReference>
<dbReference type="GO" id="GO:0006265">
    <property type="term" value="P:DNA topological change"/>
    <property type="evidence" value="ECO:0007669"/>
    <property type="project" value="UniProtKB-UniRule"/>
</dbReference>
<comment type="subunit">
    <text evidence="10">Heterotetramer, composed of two GyrA and two GyrB chains. In the heterotetramer, GyrA contains the active site tyrosine that forms a transient covalent intermediate with DNA, while GyrB binds cofactors and catalyzes ATP hydrolysis.</text>
</comment>
<comment type="miscellaneous">
    <text evidence="10">Few gyrases are as efficient as E.coli at forming negative supercoils. Not all organisms have 2 type II topoisomerases; in organisms with a single type II topoisomerase this enzyme also has to decatenate newly replicated chromosomes.</text>
</comment>
<dbReference type="FunFam" id="3.30.230.10:FF:000005">
    <property type="entry name" value="DNA gyrase subunit B"/>
    <property type="match status" value="1"/>
</dbReference>
<organism evidence="12 13">
    <name type="scientific">Adonisia turfae CCMR0081</name>
    <dbReference type="NCBI Taxonomy" id="2292702"/>
    <lineage>
        <taxon>Bacteria</taxon>
        <taxon>Bacillati</taxon>
        <taxon>Cyanobacteriota</taxon>
        <taxon>Adonisia</taxon>
        <taxon>Adonisia turfae</taxon>
    </lineage>
</organism>
<feature type="binding site" evidence="10">
    <location>
        <position position="432"/>
    </location>
    <ligand>
        <name>Mg(2+)</name>
        <dbReference type="ChEBI" id="CHEBI:18420"/>
        <label>1</label>
        <note>catalytic</note>
    </ligand>
</feature>
<dbReference type="CDD" id="cd03366">
    <property type="entry name" value="TOPRIM_TopoIIA_GyrB"/>
    <property type="match status" value="1"/>
</dbReference>
<evidence type="ECO:0000259" key="11">
    <source>
        <dbReference type="PROSITE" id="PS50880"/>
    </source>
</evidence>
<dbReference type="FunFam" id="3.40.50.670:FF:000002">
    <property type="entry name" value="DNA gyrase subunit B"/>
    <property type="match status" value="1"/>
</dbReference>
<dbReference type="AlphaFoldDB" id="A0A6M0RVL8"/>
<dbReference type="SMART" id="SM00433">
    <property type="entry name" value="TOP2c"/>
    <property type="match status" value="1"/>
</dbReference>
<dbReference type="Pfam" id="PF01751">
    <property type="entry name" value="Toprim"/>
    <property type="match status" value="1"/>
</dbReference>
<evidence type="ECO:0000313" key="13">
    <source>
        <dbReference type="Proteomes" id="UP000481033"/>
    </source>
</evidence>
<dbReference type="InterPro" id="IPR002288">
    <property type="entry name" value="DNA_gyrase_B_C"/>
</dbReference>
<evidence type="ECO:0000313" key="12">
    <source>
        <dbReference type="EMBL" id="NEZ60229.1"/>
    </source>
</evidence>
<evidence type="ECO:0000256" key="2">
    <source>
        <dbReference type="ARBA" id="ARBA00010708"/>
    </source>
</evidence>
<dbReference type="CDD" id="cd16928">
    <property type="entry name" value="HATPase_GyrB-like"/>
    <property type="match status" value="1"/>
</dbReference>
<dbReference type="NCBIfam" id="NF004189">
    <property type="entry name" value="PRK05644.1"/>
    <property type="match status" value="1"/>
</dbReference>
<dbReference type="InterPro" id="IPR006171">
    <property type="entry name" value="TOPRIM_dom"/>
</dbReference>
<keyword evidence="10" id="KW-0963">Cytoplasm</keyword>
<evidence type="ECO:0000256" key="10">
    <source>
        <dbReference type="HAMAP-Rule" id="MF_01898"/>
    </source>
</evidence>
<evidence type="ECO:0000256" key="8">
    <source>
        <dbReference type="ARBA" id="ARBA00023125"/>
    </source>
</evidence>
<comment type="cofactor">
    <cofactor evidence="10">
        <name>Mg(2+)</name>
        <dbReference type="ChEBI" id="CHEBI:18420"/>
    </cofactor>
    <cofactor evidence="10">
        <name>Mn(2+)</name>
        <dbReference type="ChEBI" id="CHEBI:29035"/>
    </cofactor>
    <cofactor evidence="10">
        <name>Ca(2+)</name>
        <dbReference type="ChEBI" id="CHEBI:29108"/>
    </cofactor>
    <text evidence="10">Binds two Mg(2+) per subunit. The magnesium ions form salt bridges with both the protein and the DNA. Can also accept other divalent metal cations, such as Mn(2+) or Ca(2+).</text>
</comment>
<dbReference type="PROSITE" id="PS00177">
    <property type="entry name" value="TOPOISOMERASE_II"/>
    <property type="match status" value="1"/>
</dbReference>